<keyword evidence="1" id="KW-0472">Membrane</keyword>
<gene>
    <name evidence="3" type="ORF">UFOPK2370_00691</name>
</gene>
<dbReference type="Gene3D" id="3.30.10.20">
    <property type="match status" value="1"/>
</dbReference>
<proteinExistence type="predicted"/>
<organism evidence="3">
    <name type="scientific">freshwater metagenome</name>
    <dbReference type="NCBI Taxonomy" id="449393"/>
    <lineage>
        <taxon>unclassified sequences</taxon>
        <taxon>metagenomes</taxon>
        <taxon>ecological metagenomes</taxon>
    </lineage>
</organism>
<keyword evidence="1" id="KW-0812">Transmembrane</keyword>
<reference evidence="3" key="1">
    <citation type="submission" date="2020-05" db="EMBL/GenBank/DDBJ databases">
        <authorList>
            <person name="Chiriac C."/>
            <person name="Salcher M."/>
            <person name="Ghai R."/>
            <person name="Kavagutti S V."/>
        </authorList>
    </citation>
    <scope>NUCLEOTIDE SEQUENCE</scope>
</reference>
<feature type="domain" description="PASTA" evidence="2">
    <location>
        <begin position="248"/>
        <end position="310"/>
    </location>
</feature>
<evidence type="ECO:0000256" key="1">
    <source>
        <dbReference type="SAM" id="Phobius"/>
    </source>
</evidence>
<dbReference type="CDD" id="cd06577">
    <property type="entry name" value="PASTA_pknB"/>
    <property type="match status" value="1"/>
</dbReference>
<sequence length="312" mass="34191">MQTLNDSSISEFAASVRRELSDLPKSVIEELTSDLETSLEERRADEGHDFKLGSALEYAEELREAAGVGLKPSSKRRFGSKATVAALESRLRKNPLTEAILDFGISIRPLWWVLRATLAWGLFSGFYPNSATDLGLLVLLIFLSVQWGRKKWFTGKFFEAILLPLNLVAVLLLAPASVLISNAVNTAINTQQVLQEWSVDSGLVYNGESVTEIKAYDSAGAEVSGLIFRDQNGNPLEIGVPLEELTQYQVPDVLGFSYENANSALSEAGLPGVDYIWLNDVREQDAYVVSIEPAAGSAVTSRDVVTVTFDRK</sequence>
<name>A0A6J6NJL2_9ZZZZ</name>
<feature type="transmembrane region" description="Helical" evidence="1">
    <location>
        <begin position="126"/>
        <end position="145"/>
    </location>
</feature>
<dbReference type="AlphaFoldDB" id="A0A6J6NJL2"/>
<accession>A0A6J6NJL2</accession>
<dbReference type="InterPro" id="IPR005543">
    <property type="entry name" value="PASTA_dom"/>
</dbReference>
<dbReference type="Pfam" id="PF03793">
    <property type="entry name" value="PASTA"/>
    <property type="match status" value="1"/>
</dbReference>
<evidence type="ECO:0000313" key="3">
    <source>
        <dbReference type="EMBL" id="CAB4686850.1"/>
    </source>
</evidence>
<dbReference type="EMBL" id="CAEZXK010000014">
    <property type="protein sequence ID" value="CAB4686850.1"/>
    <property type="molecule type" value="Genomic_DNA"/>
</dbReference>
<keyword evidence="1" id="KW-1133">Transmembrane helix</keyword>
<protein>
    <submittedName>
        <fullName evidence="3">Unannotated protein</fullName>
    </submittedName>
</protein>
<evidence type="ECO:0000259" key="2">
    <source>
        <dbReference type="Pfam" id="PF03793"/>
    </source>
</evidence>
<feature type="transmembrane region" description="Helical" evidence="1">
    <location>
        <begin position="157"/>
        <end position="180"/>
    </location>
</feature>